<protein>
    <submittedName>
        <fullName evidence="2">Permease</fullName>
    </submittedName>
</protein>
<feature type="transmembrane region" description="Helical" evidence="1">
    <location>
        <begin position="6"/>
        <end position="22"/>
    </location>
</feature>
<comment type="caution">
    <text evidence="2">The sequence shown here is derived from an EMBL/GenBank/DDBJ whole genome shotgun (WGS) entry which is preliminary data.</text>
</comment>
<reference evidence="2 3" key="1">
    <citation type="submission" date="2020-11" db="EMBL/GenBank/DDBJ databases">
        <title>Fusibacter basophilias sp. nov.</title>
        <authorList>
            <person name="Qiu D."/>
        </authorList>
    </citation>
    <scope>NUCLEOTIDE SEQUENCE [LARGE SCALE GENOMIC DNA]</scope>
    <source>
        <strain evidence="2 3">Q10-2</strain>
    </source>
</reference>
<dbReference type="RefSeq" id="WP_194702413.1">
    <property type="nucleotide sequence ID" value="NZ_JADKNH010000008.1"/>
</dbReference>
<keyword evidence="1" id="KW-0812">Transmembrane</keyword>
<keyword evidence="3" id="KW-1185">Reference proteome</keyword>
<evidence type="ECO:0000313" key="2">
    <source>
        <dbReference type="EMBL" id="MBF4694170.1"/>
    </source>
</evidence>
<evidence type="ECO:0000256" key="1">
    <source>
        <dbReference type="SAM" id="Phobius"/>
    </source>
</evidence>
<dbReference type="EMBL" id="JADKNH010000008">
    <property type="protein sequence ID" value="MBF4694170.1"/>
    <property type="molecule type" value="Genomic_DNA"/>
</dbReference>
<organism evidence="2 3">
    <name type="scientific">Fusibacter ferrireducens</name>
    <dbReference type="NCBI Taxonomy" id="2785058"/>
    <lineage>
        <taxon>Bacteria</taxon>
        <taxon>Bacillati</taxon>
        <taxon>Bacillota</taxon>
        <taxon>Clostridia</taxon>
        <taxon>Eubacteriales</taxon>
        <taxon>Eubacteriales Family XII. Incertae Sedis</taxon>
        <taxon>Fusibacter</taxon>
    </lineage>
</organism>
<name>A0ABR9ZW96_9FIRM</name>
<feature type="transmembrane region" description="Helical" evidence="1">
    <location>
        <begin position="109"/>
        <end position="131"/>
    </location>
</feature>
<feature type="transmembrane region" description="Helical" evidence="1">
    <location>
        <begin position="137"/>
        <end position="157"/>
    </location>
</feature>
<keyword evidence="1" id="KW-1133">Transmembrane helix</keyword>
<keyword evidence="1" id="KW-0472">Membrane</keyword>
<sequence>MTTLIIYSTVTLLVIISFIKSPQKTKKAFKIGFNSFKKLLPTLIPMMIGIGIVLSLLSPDTISAILGEKSGLLGVIIGLGIGSVAFMPSFVAFPLGANLLTHGAGYPQIAAFISSLMAVGFMSLGLEIQYFGKKAALIRNLTALTASLVFVIVIWRVHL</sequence>
<feature type="transmembrane region" description="Helical" evidence="1">
    <location>
        <begin position="43"/>
        <end position="66"/>
    </location>
</feature>
<gene>
    <name evidence="2" type="ORF">ISU02_13695</name>
</gene>
<proteinExistence type="predicted"/>
<dbReference type="Proteomes" id="UP000614200">
    <property type="component" value="Unassembled WGS sequence"/>
</dbReference>
<feature type="transmembrane region" description="Helical" evidence="1">
    <location>
        <begin position="72"/>
        <end position="97"/>
    </location>
</feature>
<accession>A0ABR9ZW96</accession>
<evidence type="ECO:0000313" key="3">
    <source>
        <dbReference type="Proteomes" id="UP000614200"/>
    </source>
</evidence>